<accession>A0AAP0XA71</accession>
<name>A0AAP0XA71_LIQFO</name>
<dbReference type="InterPro" id="IPR005174">
    <property type="entry name" value="KIB1-4_b-propeller"/>
</dbReference>
<proteinExistence type="predicted"/>
<comment type="caution">
    <text evidence="2">The sequence shown here is derived from an EMBL/GenBank/DDBJ whole genome shotgun (WGS) entry which is preliminary data.</text>
</comment>
<dbReference type="PANTHER" id="PTHR33127:SF5">
    <property type="entry name" value="TRANSMEMBRANE PROTEIN"/>
    <property type="match status" value="1"/>
</dbReference>
<evidence type="ECO:0000313" key="2">
    <source>
        <dbReference type="EMBL" id="KAK9291550.1"/>
    </source>
</evidence>
<feature type="domain" description="KIB1-4 beta-propeller" evidence="1">
    <location>
        <begin position="77"/>
        <end position="285"/>
    </location>
</feature>
<dbReference type="Pfam" id="PF03478">
    <property type="entry name" value="Beta-prop_KIB1-4"/>
    <property type="match status" value="1"/>
</dbReference>
<reference evidence="2 3" key="1">
    <citation type="journal article" date="2024" name="Plant J.">
        <title>Genome sequences and population genomics reveal climatic adaptation and genomic divergence between two closely related sweetgum species.</title>
        <authorList>
            <person name="Xu W.Q."/>
            <person name="Ren C.Q."/>
            <person name="Zhang X.Y."/>
            <person name="Comes H.P."/>
            <person name="Liu X.H."/>
            <person name="Li Y.G."/>
            <person name="Kettle C.J."/>
            <person name="Jalonen R."/>
            <person name="Gaisberger H."/>
            <person name="Ma Y.Z."/>
            <person name="Qiu Y.X."/>
        </authorList>
    </citation>
    <scope>NUCLEOTIDE SEQUENCE [LARGE SCALE GENOMIC DNA]</scope>
    <source>
        <strain evidence="2">Hangzhou</strain>
    </source>
</reference>
<dbReference type="AlphaFoldDB" id="A0AAP0XA71"/>
<evidence type="ECO:0000313" key="3">
    <source>
        <dbReference type="Proteomes" id="UP001415857"/>
    </source>
</evidence>
<dbReference type="EMBL" id="JBBPBK010000001">
    <property type="protein sequence ID" value="KAK9291550.1"/>
    <property type="molecule type" value="Genomic_DNA"/>
</dbReference>
<keyword evidence="3" id="KW-1185">Reference proteome</keyword>
<dbReference type="Proteomes" id="UP001415857">
    <property type="component" value="Unassembled WGS sequence"/>
</dbReference>
<organism evidence="2 3">
    <name type="scientific">Liquidambar formosana</name>
    <name type="common">Formosan gum</name>
    <dbReference type="NCBI Taxonomy" id="63359"/>
    <lineage>
        <taxon>Eukaryota</taxon>
        <taxon>Viridiplantae</taxon>
        <taxon>Streptophyta</taxon>
        <taxon>Embryophyta</taxon>
        <taxon>Tracheophyta</taxon>
        <taxon>Spermatophyta</taxon>
        <taxon>Magnoliopsida</taxon>
        <taxon>eudicotyledons</taxon>
        <taxon>Gunneridae</taxon>
        <taxon>Pentapetalae</taxon>
        <taxon>Saxifragales</taxon>
        <taxon>Altingiaceae</taxon>
        <taxon>Liquidambar</taxon>
    </lineage>
</organism>
<protein>
    <recommendedName>
        <fullName evidence="1">KIB1-4 beta-propeller domain-containing protein</fullName>
    </recommendedName>
</protein>
<dbReference type="PANTHER" id="PTHR33127">
    <property type="entry name" value="TRANSMEMBRANE PROTEIN"/>
    <property type="match status" value="1"/>
</dbReference>
<sequence length="332" mass="38609">MERLHWGDRICVSAVCKRWFLPIDGIQRLDKLPWMMSYNHIITYDSKIYSVCKLADPSNKKNHFVEDDVKGKRHRKIFVGAKACASKQGWVLFARKINERQTYFFVFSPFTDEVIKLPVLEWRYDKIAFSSTPISADCVFLALMVHSDYILISTCRPGDKKWKKFSFVSAIFSRNLPILDITYADGIFYFVFQKGVLGAFNMAQQDCSLLSDKRHWDICGDRTHFIASDGDLLLVVRCVVRKFDWSQMDWIEQNSLGNRVLFLGPSSFSIPAVGEASEFADCIFFEGYNRLKRYSLKREAYESCETYRWIPNEGLEKIWIELPPPPQSSKTN</sequence>
<evidence type="ECO:0000259" key="1">
    <source>
        <dbReference type="Pfam" id="PF03478"/>
    </source>
</evidence>
<gene>
    <name evidence="2" type="ORF">L1049_019498</name>
</gene>